<dbReference type="AlphaFoldDB" id="A0A519BJ22"/>
<keyword evidence="1" id="KW-0732">Signal</keyword>
<feature type="signal peptide" evidence="1">
    <location>
        <begin position="1"/>
        <end position="27"/>
    </location>
</feature>
<proteinExistence type="predicted"/>
<dbReference type="EMBL" id="SGBC01000001">
    <property type="protein sequence ID" value="RZD17265.1"/>
    <property type="molecule type" value="Genomic_DNA"/>
</dbReference>
<evidence type="ECO:0000313" key="2">
    <source>
        <dbReference type="EMBL" id="RZD17265.1"/>
    </source>
</evidence>
<gene>
    <name evidence="2" type="ORF">EVJ46_03265</name>
</gene>
<name>A0A519BJ22_ACIG2</name>
<evidence type="ECO:0008006" key="4">
    <source>
        <dbReference type="Google" id="ProtNLM"/>
    </source>
</evidence>
<dbReference type="Proteomes" id="UP000316562">
    <property type="component" value="Unassembled WGS sequence"/>
</dbReference>
<sequence>MNKKVRIIAGIFIAFFMVFSISSTAVAGNSINGILGSAVNQFQNSINSINNAPNNVHNNAPEIFSVSTVYPTNNQRIVIKGTGFGSHFSYNGDSRFIKITDITRNWNAGDSGNMVHLYISSWTNNEIVINGFTGSYGNGSWSLMPGDQITIKIWNSRSYNSQNRYGSPGMYNLTVE</sequence>
<feature type="chain" id="PRO_5022181570" description="IPT/TIG domain-containing protein" evidence="1">
    <location>
        <begin position="28"/>
        <end position="176"/>
    </location>
</feature>
<evidence type="ECO:0000313" key="3">
    <source>
        <dbReference type="Proteomes" id="UP000316562"/>
    </source>
</evidence>
<protein>
    <recommendedName>
        <fullName evidence="4">IPT/TIG domain-containing protein</fullName>
    </recommendedName>
</protein>
<comment type="caution">
    <text evidence="2">The sequence shown here is derived from an EMBL/GenBank/DDBJ whole genome shotgun (WGS) entry which is preliminary data.</text>
</comment>
<reference evidence="2 3" key="1">
    <citation type="journal article" date="2019" name="ISME J.">
        <title>Insights into ecological role of a new deltaproteobacterial order Candidatus Acidulodesulfobacterales by metagenomics and metatranscriptomics.</title>
        <authorList>
            <person name="Tan S."/>
            <person name="Liu J."/>
            <person name="Fang Y."/>
            <person name="Hedlund B.P."/>
            <person name="Lian Z.H."/>
            <person name="Huang L.Y."/>
            <person name="Li J.T."/>
            <person name="Huang L.N."/>
            <person name="Li W.J."/>
            <person name="Jiang H.C."/>
            <person name="Dong H.L."/>
            <person name="Shu W.S."/>
        </authorList>
    </citation>
    <scope>NUCLEOTIDE SEQUENCE [LARGE SCALE GENOMIC DNA]</scope>
    <source>
        <strain evidence="2">AP2</strain>
    </source>
</reference>
<evidence type="ECO:0000256" key="1">
    <source>
        <dbReference type="SAM" id="SignalP"/>
    </source>
</evidence>
<accession>A0A519BJ22</accession>
<organism evidence="2 3">
    <name type="scientific">Acididesulfobacter guangdongensis</name>
    <dbReference type="NCBI Taxonomy" id="2597225"/>
    <lineage>
        <taxon>Bacteria</taxon>
        <taxon>Deltaproteobacteria</taxon>
        <taxon>Candidatus Acidulodesulfobacterales</taxon>
        <taxon>Candidatus Acididesulfobacter</taxon>
    </lineage>
</organism>